<reference evidence="7 8" key="1">
    <citation type="submission" date="2024-11" db="EMBL/GenBank/DDBJ databases">
        <title>Adaptive evolution of stress response genes in parasites aligns with host niche diversity.</title>
        <authorList>
            <person name="Hahn C."/>
            <person name="Resl P."/>
        </authorList>
    </citation>
    <scope>NUCLEOTIDE SEQUENCE [LARGE SCALE GENOMIC DNA]</scope>
    <source>
        <strain evidence="7">EGGRZ-B1_66</strain>
        <tissue evidence="7">Body</tissue>
    </source>
</reference>
<gene>
    <name evidence="7" type="primary">PDE1C_3</name>
    <name evidence="7" type="ORF">Ciccas_010972</name>
</gene>
<evidence type="ECO:0000313" key="7">
    <source>
        <dbReference type="EMBL" id="KAL3310464.1"/>
    </source>
</evidence>
<evidence type="ECO:0000313" key="8">
    <source>
        <dbReference type="Proteomes" id="UP001626550"/>
    </source>
</evidence>
<feature type="domain" description="PDEase" evidence="6">
    <location>
        <begin position="1"/>
        <end position="316"/>
    </location>
</feature>
<dbReference type="CDD" id="cd00077">
    <property type="entry name" value="HDc"/>
    <property type="match status" value="1"/>
</dbReference>
<dbReference type="Gene3D" id="1.10.1300.10">
    <property type="entry name" value="3'5'-cyclic nucleotide phosphodiesterase, catalytic domain"/>
    <property type="match status" value="2"/>
</dbReference>
<feature type="active site" description="Proton donor" evidence="3">
    <location>
        <position position="65"/>
    </location>
</feature>
<protein>
    <submittedName>
        <fullName evidence="7">Calcium/calmodulin-dependent 3',5'-cyclic nucleotide phosphodiesterase 1C</fullName>
    </submittedName>
</protein>
<dbReference type="PRINTS" id="PR00387">
    <property type="entry name" value="PDIESTERASE1"/>
</dbReference>
<evidence type="ECO:0000256" key="5">
    <source>
        <dbReference type="SAM" id="MobiDB-lite"/>
    </source>
</evidence>
<dbReference type="InterPro" id="IPR023088">
    <property type="entry name" value="PDEase"/>
</dbReference>
<dbReference type="PANTHER" id="PTHR11347">
    <property type="entry name" value="CYCLIC NUCLEOTIDE PHOSPHODIESTERASE"/>
    <property type="match status" value="1"/>
</dbReference>
<dbReference type="Proteomes" id="UP001626550">
    <property type="component" value="Unassembled WGS sequence"/>
</dbReference>
<evidence type="ECO:0000256" key="2">
    <source>
        <dbReference type="ARBA" id="ARBA00022801"/>
    </source>
</evidence>
<evidence type="ECO:0000256" key="3">
    <source>
        <dbReference type="PIRSR" id="PIRSR623088-1"/>
    </source>
</evidence>
<dbReference type="AlphaFoldDB" id="A0ABD2PT82"/>
<proteinExistence type="predicted"/>
<dbReference type="SUPFAM" id="SSF109604">
    <property type="entry name" value="HD-domain/PDEase-like"/>
    <property type="match status" value="1"/>
</dbReference>
<dbReference type="InterPro" id="IPR036971">
    <property type="entry name" value="PDEase_catalytic_dom_sf"/>
</dbReference>
<dbReference type="PROSITE" id="PS00126">
    <property type="entry name" value="PDEASE_I_1"/>
    <property type="match status" value="1"/>
</dbReference>
<comment type="caution">
    <text evidence="7">The sequence shown here is derived from an EMBL/GenBank/DDBJ whole genome shotgun (WGS) entry which is preliminary data.</text>
</comment>
<dbReference type="PROSITE" id="PS51845">
    <property type="entry name" value="PDEASE_I_2"/>
    <property type="match status" value="1"/>
</dbReference>
<feature type="compositionally biased region" description="Basic and acidic residues" evidence="5">
    <location>
        <begin position="312"/>
        <end position="339"/>
    </location>
</feature>
<evidence type="ECO:0000256" key="4">
    <source>
        <dbReference type="PIRSR" id="PIRSR623088-3"/>
    </source>
</evidence>
<dbReference type="InterPro" id="IPR023174">
    <property type="entry name" value="PDEase_CS"/>
</dbReference>
<dbReference type="GO" id="GO:0016787">
    <property type="term" value="F:hydrolase activity"/>
    <property type="evidence" value="ECO:0007669"/>
    <property type="project" value="UniProtKB-KW"/>
</dbReference>
<dbReference type="InterPro" id="IPR002073">
    <property type="entry name" value="PDEase_catalytic_dom"/>
</dbReference>
<dbReference type="EMBL" id="JBJKFK010002930">
    <property type="protein sequence ID" value="KAL3310464.1"/>
    <property type="molecule type" value="Genomic_DNA"/>
</dbReference>
<evidence type="ECO:0000256" key="1">
    <source>
        <dbReference type="ARBA" id="ARBA00022723"/>
    </source>
</evidence>
<keyword evidence="2" id="KW-0378">Hydrolase</keyword>
<sequence length="345" mass="40031">MGLDSWGFDIFDMNEASDNHALKYIGYELLHKYDLINKFKVDANILDSLLIQLEIGYSRNRNPYHNLIHAADVAQTSHVLLQHSKLADWLTDLEVFATLFAAIIHDYDHTGTTNNFHIQTKSNLALTYNDRCVLENYHVSSVFKLTQDSMFNIFTNFSPEQYKEFRNYVIEIVINTDMSLHFGQIKKWDLHERWTNVLCEEFFRQGDREKQLSLPVSPLCDRNTVVVPQSQIGFIDFIVEPSFTVLGDMMQKILYPQVEPDKTDETAAAAAPEKAETKESNSDTDEEISSPKVVPRPWVEHFKCNKQNWSSEAEKLQKEKEQKEKEQKEKEQKEKEKESAAQNGQ</sequence>
<feature type="region of interest" description="Disordered" evidence="5">
    <location>
        <begin position="261"/>
        <end position="345"/>
    </location>
</feature>
<keyword evidence="8" id="KW-1185">Reference proteome</keyword>
<dbReference type="InterPro" id="IPR003607">
    <property type="entry name" value="HD/PDEase_dom"/>
</dbReference>
<evidence type="ECO:0000259" key="6">
    <source>
        <dbReference type="PROSITE" id="PS51845"/>
    </source>
</evidence>
<name>A0ABD2PT82_9PLAT</name>
<feature type="binding site" evidence="4">
    <location>
        <position position="106"/>
    </location>
    <ligand>
        <name>Zn(2+)</name>
        <dbReference type="ChEBI" id="CHEBI:29105"/>
        <label>1</label>
    </ligand>
</feature>
<keyword evidence="1 4" id="KW-0479">Metal-binding</keyword>
<feature type="binding site" evidence="4">
    <location>
        <position position="69"/>
    </location>
    <ligand>
        <name>Zn(2+)</name>
        <dbReference type="ChEBI" id="CHEBI:29105"/>
        <label>1</label>
    </ligand>
</feature>
<dbReference type="Pfam" id="PF00233">
    <property type="entry name" value="PDEase_I"/>
    <property type="match status" value="1"/>
</dbReference>
<feature type="binding site" evidence="4">
    <location>
        <position position="106"/>
    </location>
    <ligand>
        <name>Zn(2+)</name>
        <dbReference type="ChEBI" id="CHEBI:29105"/>
        <label>2</label>
    </ligand>
</feature>
<accession>A0ABD2PT82</accession>
<feature type="binding site" evidence="4">
    <location>
        <position position="105"/>
    </location>
    <ligand>
        <name>Zn(2+)</name>
        <dbReference type="ChEBI" id="CHEBI:29105"/>
        <label>1</label>
    </ligand>
</feature>
<dbReference type="GO" id="GO:0046872">
    <property type="term" value="F:metal ion binding"/>
    <property type="evidence" value="ECO:0007669"/>
    <property type="project" value="UniProtKB-KW"/>
</dbReference>
<organism evidence="7 8">
    <name type="scientific">Cichlidogyrus casuarinus</name>
    <dbReference type="NCBI Taxonomy" id="1844966"/>
    <lineage>
        <taxon>Eukaryota</taxon>
        <taxon>Metazoa</taxon>
        <taxon>Spiralia</taxon>
        <taxon>Lophotrochozoa</taxon>
        <taxon>Platyhelminthes</taxon>
        <taxon>Monogenea</taxon>
        <taxon>Monopisthocotylea</taxon>
        <taxon>Dactylogyridea</taxon>
        <taxon>Ancyrocephalidae</taxon>
        <taxon>Cichlidogyrus</taxon>
    </lineage>
</organism>